<dbReference type="AlphaFoldDB" id="A0AAN9SPY2"/>
<gene>
    <name evidence="8" type="ORF">VNO78_11806</name>
</gene>
<dbReference type="InterPro" id="IPR044800">
    <property type="entry name" value="LEC2-like"/>
</dbReference>
<feature type="compositionally biased region" description="Low complexity" evidence="6">
    <location>
        <begin position="12"/>
        <end position="26"/>
    </location>
</feature>
<name>A0AAN9SPY2_PSOTE</name>
<evidence type="ECO:0000256" key="5">
    <source>
        <dbReference type="ARBA" id="ARBA00023242"/>
    </source>
</evidence>
<feature type="compositionally biased region" description="Basic and acidic residues" evidence="6">
    <location>
        <begin position="110"/>
        <end position="125"/>
    </location>
</feature>
<feature type="region of interest" description="Disordered" evidence="6">
    <location>
        <begin position="1"/>
        <end position="26"/>
    </location>
</feature>
<keyword evidence="2" id="KW-0805">Transcription regulation</keyword>
<evidence type="ECO:0000313" key="8">
    <source>
        <dbReference type="EMBL" id="KAK7400596.1"/>
    </source>
</evidence>
<dbReference type="InterPro" id="IPR015300">
    <property type="entry name" value="DNA-bd_pseudobarrel_sf"/>
</dbReference>
<protein>
    <recommendedName>
        <fullName evidence="7">TF-B3 domain-containing protein</fullName>
    </recommendedName>
</protein>
<dbReference type="InterPro" id="IPR003340">
    <property type="entry name" value="B3_DNA-bd"/>
</dbReference>
<dbReference type="SUPFAM" id="SSF101936">
    <property type="entry name" value="DNA-binding pseudobarrel domain"/>
    <property type="match status" value="1"/>
</dbReference>
<dbReference type="Gene3D" id="2.40.330.10">
    <property type="entry name" value="DNA-binding pseudobarrel domain"/>
    <property type="match status" value="1"/>
</dbReference>
<comment type="caution">
    <text evidence="8">The sequence shown here is derived from an EMBL/GenBank/DDBJ whole genome shotgun (WGS) entry which is preliminary data.</text>
</comment>
<dbReference type="CDD" id="cd10017">
    <property type="entry name" value="B3_DNA"/>
    <property type="match status" value="1"/>
</dbReference>
<feature type="compositionally biased region" description="Polar residues" evidence="6">
    <location>
        <begin position="151"/>
        <end position="166"/>
    </location>
</feature>
<dbReference type="GO" id="GO:0003700">
    <property type="term" value="F:DNA-binding transcription factor activity"/>
    <property type="evidence" value="ECO:0007669"/>
    <property type="project" value="InterPro"/>
</dbReference>
<feature type="domain" description="TF-B3" evidence="7">
    <location>
        <begin position="188"/>
        <end position="290"/>
    </location>
</feature>
<sequence length="421" mass="48250">MENFYAPFSRKNTNPSITTNGTTSSSSNISLAQQYMEYPQNVNLHADNNGEPGFHEDYSISYNQNPQFQQHVPPLPQVNPSPLYPFPMGQSSIAYGETNSEVQDLSQIGGEDRMNNIDPRMSKVAREKRRQVRQMKRSSTSLVPEGRTKEQSITSGGSNSKMTVKQELQSRNNEIFCTPDGKLLIYILKKDLQNSDVGVLGRIVLPKNEAEIRLPKLVNKEGIDVVLKDARSNELEWIMKYKYWINNKSRMYVLENTGDFVNHYGLQKGDSITLYEDEWGNLYVSITKEQTPKVSEALPNMEMQYEYNAHDYSHMHVPYMHRSEDEHQASLHFLNPRKEAIAVKKGGRNSSRGIKFKNIVQHQFPNNAMEETIQANEGATTSTPFHDQNMLRNGAQAQSNNREGNVYQSFYNVFKVGRKWF</sequence>
<keyword evidence="4" id="KW-0804">Transcription</keyword>
<reference evidence="8 9" key="1">
    <citation type="submission" date="2024-01" db="EMBL/GenBank/DDBJ databases">
        <title>The genomes of 5 underutilized Papilionoideae crops provide insights into root nodulation and disease resistanc.</title>
        <authorList>
            <person name="Jiang F."/>
        </authorList>
    </citation>
    <scope>NUCLEOTIDE SEQUENCE [LARGE SCALE GENOMIC DNA]</scope>
    <source>
        <strain evidence="8">DUOXIRENSHENG_FW03</strain>
        <tissue evidence="8">Leaves</tissue>
    </source>
</reference>
<feature type="compositionally biased region" description="Basic residues" evidence="6">
    <location>
        <begin position="126"/>
        <end position="136"/>
    </location>
</feature>
<evidence type="ECO:0000259" key="7">
    <source>
        <dbReference type="PROSITE" id="PS50863"/>
    </source>
</evidence>
<dbReference type="SMART" id="SM01019">
    <property type="entry name" value="B3"/>
    <property type="match status" value="1"/>
</dbReference>
<dbReference type="GO" id="GO:0005634">
    <property type="term" value="C:nucleus"/>
    <property type="evidence" value="ECO:0007669"/>
    <property type="project" value="UniProtKB-SubCell"/>
</dbReference>
<evidence type="ECO:0000256" key="2">
    <source>
        <dbReference type="ARBA" id="ARBA00023015"/>
    </source>
</evidence>
<dbReference type="PROSITE" id="PS50863">
    <property type="entry name" value="B3"/>
    <property type="match status" value="1"/>
</dbReference>
<evidence type="ECO:0000256" key="4">
    <source>
        <dbReference type="ARBA" id="ARBA00023163"/>
    </source>
</evidence>
<comment type="subcellular location">
    <subcellularLocation>
        <location evidence="1">Nucleus</location>
    </subcellularLocation>
</comment>
<keyword evidence="9" id="KW-1185">Reference proteome</keyword>
<feature type="region of interest" description="Disordered" evidence="6">
    <location>
        <begin position="100"/>
        <end position="166"/>
    </location>
</feature>
<dbReference type="GO" id="GO:0003677">
    <property type="term" value="F:DNA binding"/>
    <property type="evidence" value="ECO:0007669"/>
    <property type="project" value="UniProtKB-KW"/>
</dbReference>
<dbReference type="Pfam" id="PF02362">
    <property type="entry name" value="B3"/>
    <property type="match status" value="1"/>
</dbReference>
<proteinExistence type="predicted"/>
<evidence type="ECO:0000256" key="1">
    <source>
        <dbReference type="ARBA" id="ARBA00004123"/>
    </source>
</evidence>
<dbReference type="PANTHER" id="PTHR31140:SF74">
    <property type="entry name" value="B3 DOMAIN-CONTAINING TRANSCRIPTION FACTOR LEC2"/>
    <property type="match status" value="1"/>
</dbReference>
<accession>A0AAN9SPY2</accession>
<dbReference type="Proteomes" id="UP001386955">
    <property type="component" value="Unassembled WGS sequence"/>
</dbReference>
<organism evidence="8 9">
    <name type="scientific">Psophocarpus tetragonolobus</name>
    <name type="common">Winged bean</name>
    <name type="synonym">Dolichos tetragonolobus</name>
    <dbReference type="NCBI Taxonomy" id="3891"/>
    <lineage>
        <taxon>Eukaryota</taxon>
        <taxon>Viridiplantae</taxon>
        <taxon>Streptophyta</taxon>
        <taxon>Embryophyta</taxon>
        <taxon>Tracheophyta</taxon>
        <taxon>Spermatophyta</taxon>
        <taxon>Magnoliopsida</taxon>
        <taxon>eudicotyledons</taxon>
        <taxon>Gunneridae</taxon>
        <taxon>Pentapetalae</taxon>
        <taxon>rosids</taxon>
        <taxon>fabids</taxon>
        <taxon>Fabales</taxon>
        <taxon>Fabaceae</taxon>
        <taxon>Papilionoideae</taxon>
        <taxon>50 kb inversion clade</taxon>
        <taxon>NPAAA clade</taxon>
        <taxon>indigoferoid/millettioid clade</taxon>
        <taxon>Phaseoleae</taxon>
        <taxon>Psophocarpus</taxon>
    </lineage>
</organism>
<keyword evidence="3" id="KW-0238">DNA-binding</keyword>
<dbReference type="PANTHER" id="PTHR31140">
    <property type="entry name" value="B3 DOMAIN-CONTAINING TRANSCRIPTION FACTOR ABI3"/>
    <property type="match status" value="1"/>
</dbReference>
<keyword evidence="5" id="KW-0539">Nucleus</keyword>
<evidence type="ECO:0000256" key="3">
    <source>
        <dbReference type="ARBA" id="ARBA00023125"/>
    </source>
</evidence>
<evidence type="ECO:0000256" key="6">
    <source>
        <dbReference type="SAM" id="MobiDB-lite"/>
    </source>
</evidence>
<dbReference type="EMBL" id="JAYMYS010000003">
    <property type="protein sequence ID" value="KAK7400596.1"/>
    <property type="molecule type" value="Genomic_DNA"/>
</dbReference>
<evidence type="ECO:0000313" key="9">
    <source>
        <dbReference type="Proteomes" id="UP001386955"/>
    </source>
</evidence>